<evidence type="ECO:0000256" key="3">
    <source>
        <dbReference type="ARBA" id="ARBA00022692"/>
    </source>
</evidence>
<dbReference type="InterPro" id="IPR036259">
    <property type="entry name" value="MFS_trans_sf"/>
</dbReference>
<dbReference type="GO" id="GO:0005886">
    <property type="term" value="C:plasma membrane"/>
    <property type="evidence" value="ECO:0007669"/>
    <property type="project" value="UniProtKB-SubCell"/>
</dbReference>
<feature type="transmembrane region" description="Helical" evidence="6">
    <location>
        <begin position="374"/>
        <end position="396"/>
    </location>
</feature>
<feature type="transmembrane region" description="Helical" evidence="6">
    <location>
        <begin position="352"/>
        <end position="368"/>
    </location>
</feature>
<dbReference type="GO" id="GO:0022857">
    <property type="term" value="F:transmembrane transporter activity"/>
    <property type="evidence" value="ECO:0007669"/>
    <property type="project" value="InterPro"/>
</dbReference>
<comment type="subcellular location">
    <subcellularLocation>
        <location evidence="1">Cell membrane</location>
        <topology evidence="1">Multi-pass membrane protein</topology>
    </subcellularLocation>
</comment>
<dbReference type="STRING" id="930128.SAMN05192532_103420"/>
<keyword evidence="9" id="KW-1185">Reference proteome</keyword>
<dbReference type="PROSITE" id="PS50850">
    <property type="entry name" value="MFS"/>
    <property type="match status" value="1"/>
</dbReference>
<organism evidence="8 9">
    <name type="scientific">Alteribacillus iranensis</name>
    <dbReference type="NCBI Taxonomy" id="930128"/>
    <lineage>
        <taxon>Bacteria</taxon>
        <taxon>Bacillati</taxon>
        <taxon>Bacillota</taxon>
        <taxon>Bacilli</taxon>
        <taxon>Bacillales</taxon>
        <taxon>Bacillaceae</taxon>
        <taxon>Alteribacillus</taxon>
    </lineage>
</organism>
<evidence type="ECO:0000259" key="7">
    <source>
        <dbReference type="PROSITE" id="PS50850"/>
    </source>
</evidence>
<keyword evidence="4 6" id="KW-1133">Transmembrane helix</keyword>
<feature type="transmembrane region" description="Helical" evidence="6">
    <location>
        <begin position="56"/>
        <end position="76"/>
    </location>
</feature>
<feature type="transmembrane region" description="Helical" evidence="6">
    <location>
        <begin position="178"/>
        <end position="196"/>
    </location>
</feature>
<dbReference type="EMBL" id="FONT01000003">
    <property type="protein sequence ID" value="SFE75694.1"/>
    <property type="molecule type" value="Genomic_DNA"/>
</dbReference>
<keyword evidence="2" id="KW-0813">Transport</keyword>
<feature type="transmembrane region" description="Helical" evidence="6">
    <location>
        <begin position="108"/>
        <end position="133"/>
    </location>
</feature>
<dbReference type="Gene3D" id="1.20.1250.20">
    <property type="entry name" value="MFS general substrate transporter like domains"/>
    <property type="match status" value="1"/>
</dbReference>
<feature type="transmembrane region" description="Helical" evidence="6">
    <location>
        <begin position="286"/>
        <end position="306"/>
    </location>
</feature>
<keyword evidence="5 6" id="KW-0472">Membrane</keyword>
<gene>
    <name evidence="8" type="ORF">SAMN05192532_103420</name>
</gene>
<dbReference type="PANTHER" id="PTHR23523">
    <property type="match status" value="1"/>
</dbReference>
<evidence type="ECO:0000256" key="4">
    <source>
        <dbReference type="ARBA" id="ARBA00022989"/>
    </source>
</evidence>
<feature type="transmembrane region" description="Helical" evidence="6">
    <location>
        <begin position="216"/>
        <end position="237"/>
    </location>
</feature>
<accession>A0A1I2D5B0</accession>
<dbReference type="Proteomes" id="UP000199516">
    <property type="component" value="Unassembled WGS sequence"/>
</dbReference>
<feature type="domain" description="Major facilitator superfamily (MFS) profile" evidence="7">
    <location>
        <begin position="18"/>
        <end position="400"/>
    </location>
</feature>
<dbReference type="SUPFAM" id="SSF103473">
    <property type="entry name" value="MFS general substrate transporter"/>
    <property type="match status" value="1"/>
</dbReference>
<reference evidence="8 9" key="1">
    <citation type="submission" date="2016-10" db="EMBL/GenBank/DDBJ databases">
        <authorList>
            <person name="de Groot N.N."/>
        </authorList>
    </citation>
    <scope>NUCLEOTIDE SEQUENCE [LARGE SCALE GENOMIC DNA]</scope>
    <source>
        <strain evidence="8 9">DSM 23995</strain>
    </source>
</reference>
<feature type="transmembrane region" description="Helical" evidence="6">
    <location>
        <begin position="83"/>
        <end position="102"/>
    </location>
</feature>
<evidence type="ECO:0000256" key="2">
    <source>
        <dbReference type="ARBA" id="ARBA00022448"/>
    </source>
</evidence>
<feature type="transmembrane region" description="Helical" evidence="6">
    <location>
        <begin position="257"/>
        <end position="279"/>
    </location>
</feature>
<dbReference type="CDD" id="cd17339">
    <property type="entry name" value="MFS_NIMT_CynX_like"/>
    <property type="match status" value="1"/>
</dbReference>
<name>A0A1I2D5B0_9BACI</name>
<evidence type="ECO:0000256" key="6">
    <source>
        <dbReference type="SAM" id="Phobius"/>
    </source>
</evidence>
<evidence type="ECO:0000313" key="9">
    <source>
        <dbReference type="Proteomes" id="UP000199516"/>
    </source>
</evidence>
<proteinExistence type="predicted"/>
<dbReference type="Pfam" id="PF07690">
    <property type="entry name" value="MFS_1"/>
    <property type="match status" value="1"/>
</dbReference>
<dbReference type="PANTHER" id="PTHR23523:SF2">
    <property type="entry name" value="2-NITROIMIDAZOLE TRANSPORTER"/>
    <property type="match status" value="1"/>
</dbReference>
<keyword evidence="3 6" id="KW-0812">Transmembrane</keyword>
<sequence>MNSPIEKPLQVEQKTNMHYWLLFIGIIFIGTNLRAPLTSVGALIPEIRDDFGISNALAGSITTLPLLAFALLSPFAPRIANRFGMEVTMAGALLLLFLGIVIRSLAGLSFLFTGTLFVGLAIAMGNVLIPGLVKLNFPLRTGIMTGLYAVSMNIFGALGSGLSVPISSLGNVGWRGSLAVWGLMTVLALLVWIPQLRKPREARPAKKASGRKTKSLWRSSLAWQITIFMGLQSLFFYTTITWLPDILQVHGYSSSEAGWVVFFMQVALIPVTFIMPVAAEKVKNQVGLSVGTAVLFLIGFLGLLQGGVWTPLYAALIGMGCGSGFSLAMMFFTLRSNDGYEAAQMSGMAQSFGYLLAAIGPVAVGAFQDISGSWTVPLLLLTAIAVLFLLAGIGAGKDRVIQRESL</sequence>
<dbReference type="InterPro" id="IPR052524">
    <property type="entry name" value="MFS_Cyanate_Porter"/>
</dbReference>
<dbReference type="InterPro" id="IPR011701">
    <property type="entry name" value="MFS"/>
</dbReference>
<protein>
    <submittedName>
        <fullName evidence="8">MFS transporter, CP family, cyanate transporter</fullName>
    </submittedName>
</protein>
<evidence type="ECO:0000313" key="8">
    <source>
        <dbReference type="EMBL" id="SFE75694.1"/>
    </source>
</evidence>
<evidence type="ECO:0000256" key="1">
    <source>
        <dbReference type="ARBA" id="ARBA00004651"/>
    </source>
</evidence>
<feature type="transmembrane region" description="Helical" evidence="6">
    <location>
        <begin position="145"/>
        <end position="166"/>
    </location>
</feature>
<evidence type="ECO:0000256" key="5">
    <source>
        <dbReference type="ARBA" id="ARBA00023136"/>
    </source>
</evidence>
<dbReference type="InterPro" id="IPR020846">
    <property type="entry name" value="MFS_dom"/>
</dbReference>
<feature type="transmembrane region" description="Helical" evidence="6">
    <location>
        <begin position="20"/>
        <end position="44"/>
    </location>
</feature>
<feature type="transmembrane region" description="Helical" evidence="6">
    <location>
        <begin position="312"/>
        <end position="332"/>
    </location>
</feature>
<dbReference type="AlphaFoldDB" id="A0A1I2D5B0"/>